<feature type="compositionally biased region" description="Low complexity" evidence="9">
    <location>
        <begin position="906"/>
        <end position="918"/>
    </location>
</feature>
<feature type="domain" description="HRDC" evidence="10">
    <location>
        <begin position="538"/>
        <end position="618"/>
    </location>
</feature>
<dbReference type="PANTHER" id="PTHR12124:SF47">
    <property type="entry name" value="EXOSOME COMPONENT 10"/>
    <property type="match status" value="1"/>
</dbReference>
<dbReference type="GO" id="GO:0071051">
    <property type="term" value="P:poly(A)-dependent snoRNA 3'-end processing"/>
    <property type="evidence" value="ECO:0007669"/>
    <property type="project" value="TreeGrafter"/>
</dbReference>
<dbReference type="GO" id="GO:0071044">
    <property type="term" value="P:histone mRNA catabolic process"/>
    <property type="evidence" value="ECO:0007669"/>
    <property type="project" value="TreeGrafter"/>
</dbReference>
<dbReference type="FunFam" id="1.10.150.80:FF:000001">
    <property type="entry name" value="Putative exosome component 10"/>
    <property type="match status" value="1"/>
</dbReference>
<evidence type="ECO:0000256" key="7">
    <source>
        <dbReference type="ARBA" id="ARBA00023242"/>
    </source>
</evidence>
<dbReference type="GO" id="GO:0000175">
    <property type="term" value="F:3'-5'-RNA exonuclease activity"/>
    <property type="evidence" value="ECO:0007669"/>
    <property type="project" value="InterPro"/>
</dbReference>
<keyword evidence="7" id="KW-0539">Nucleus</keyword>
<dbReference type="GO" id="GO:0005730">
    <property type="term" value="C:nucleolus"/>
    <property type="evidence" value="ECO:0007669"/>
    <property type="project" value="TreeGrafter"/>
</dbReference>
<dbReference type="InterPro" id="IPR049559">
    <property type="entry name" value="Rrp6p-like_exo"/>
</dbReference>
<dbReference type="Pfam" id="PF00570">
    <property type="entry name" value="HRDC"/>
    <property type="match status" value="1"/>
</dbReference>
<sequence>MVENNFEIAGNVEEYLKKAYVAMVTATKAANQLPNDLEFYKTLQPELGDQIDNISKSVLDTANKLWSRSTHDAADPIVELDDIVDTVALKEEEDEKQANPEIQGNGNAGPGFRRVIDAVDGLLERIDIGIEEINGLRKPKESETTVSQSEAVVTTVSGPKKGEGKLDYKLIHAQNIPRPQLSFKDKIDNSANTPFVWKIRTKPNARVPLEYGLPGSELSGSPMQSHLESMGLSQPGSPTSSGAATPVRDAKLQKSIAEILSEDNLTSVLNPLKSLPHPYQYEITHLKHPNVLFSKAEPILPKEWNQTPFEFVNTADALAKMLDHIKSASEIAVDLEHHNYRSFQGFTCLIQISTRERDYVVDSIALRSDLHLLNTSFTNPKVIKVLHGAESDIQWLQRDFGVYIVNLFDTYHATKVLNFQHHSLASLLKKYCQFEADKRYQLADWRIRPLPQEMMDYARSDTHFLLYIFDRLRNELLERGSTISKQSNQPADQLMNNTLKYSSKTALRCYEKDTYDAESGTGSMGWATLLEKWKHPFRTEQMNVYRALHQWRDRIARDEDESLRYVLPNHMLFKLADRMPTDAPQVLASCQPTPPLVRIYAAELALMIENTKAECILRFQEMKKLAQEAADEEEMQLRKESTHMRFVENESDDDSKDDEQFGHVPTTDVLDDENLVKGFNDLIVPESKLFGGAFNSDDDEHMSSNSKAQKIRESLELTICVPKKVLTSEEPKGDSSVLDLPAEHEFVPASERNTQTKRGVEAVVISKKYGKYKPTGQSYAHEGLETSDQDNTKSGGFEPLDVSGIDTFDDESMLSSAKRQKSSKKKSKKNKKKNTDGVNALTHDDVQSFDYSQTQNQELIPERNHPRARSSRSKRGRGGPNARFDPYARPELAPGLGKNARKPNLGSKSGSKTITTKK</sequence>
<evidence type="ECO:0000256" key="3">
    <source>
        <dbReference type="ARBA" id="ARBA00022722"/>
    </source>
</evidence>
<dbReference type="GO" id="GO:0000176">
    <property type="term" value="C:nuclear exosome (RNase complex)"/>
    <property type="evidence" value="ECO:0007669"/>
    <property type="project" value="InterPro"/>
</dbReference>
<evidence type="ECO:0000256" key="8">
    <source>
        <dbReference type="ARBA" id="ARBA00043957"/>
    </source>
</evidence>
<proteinExistence type="inferred from homology"/>
<keyword evidence="4" id="KW-0378">Hydrolase</keyword>
<feature type="compositionally biased region" description="Basic residues" evidence="9">
    <location>
        <begin position="866"/>
        <end position="877"/>
    </location>
</feature>
<dbReference type="GO" id="GO:0071036">
    <property type="term" value="P:nuclear polyadenylation-dependent snoRNA catabolic process"/>
    <property type="evidence" value="ECO:0007669"/>
    <property type="project" value="TreeGrafter"/>
</dbReference>
<dbReference type="GO" id="GO:0000467">
    <property type="term" value="P:exonucleolytic trimming to generate mature 3'-end of 5.8S rRNA from tricistronic rRNA transcript (SSU-rRNA, 5.8S rRNA, LSU-rRNA)"/>
    <property type="evidence" value="ECO:0007669"/>
    <property type="project" value="InterPro"/>
</dbReference>
<evidence type="ECO:0000313" key="11">
    <source>
        <dbReference type="EMBL" id="KAJ1916947.1"/>
    </source>
</evidence>
<dbReference type="OrthoDB" id="2250022at2759"/>
<dbReference type="GO" id="GO:0003727">
    <property type="term" value="F:single-stranded RNA binding"/>
    <property type="evidence" value="ECO:0007669"/>
    <property type="project" value="TreeGrafter"/>
</dbReference>
<organism evidence="11 12">
    <name type="scientific">Mycoemilia scoparia</name>
    <dbReference type="NCBI Taxonomy" id="417184"/>
    <lineage>
        <taxon>Eukaryota</taxon>
        <taxon>Fungi</taxon>
        <taxon>Fungi incertae sedis</taxon>
        <taxon>Zoopagomycota</taxon>
        <taxon>Kickxellomycotina</taxon>
        <taxon>Kickxellomycetes</taxon>
        <taxon>Kickxellales</taxon>
        <taxon>Kickxellaceae</taxon>
        <taxon>Mycoemilia</taxon>
    </lineage>
</organism>
<evidence type="ECO:0000256" key="9">
    <source>
        <dbReference type="SAM" id="MobiDB-lite"/>
    </source>
</evidence>
<dbReference type="GO" id="GO:0071040">
    <property type="term" value="P:nuclear polyadenylation-dependent antisense transcript catabolic process"/>
    <property type="evidence" value="ECO:0007669"/>
    <property type="project" value="TreeGrafter"/>
</dbReference>
<keyword evidence="12" id="KW-1185">Reference proteome</keyword>
<evidence type="ECO:0000256" key="5">
    <source>
        <dbReference type="ARBA" id="ARBA00022835"/>
    </source>
</evidence>
<keyword evidence="2" id="KW-0698">rRNA processing</keyword>
<dbReference type="CDD" id="cd06147">
    <property type="entry name" value="Rrp6p_like_exo"/>
    <property type="match status" value="1"/>
</dbReference>
<keyword evidence="6" id="KW-0269">Exonuclease</keyword>
<dbReference type="InterPro" id="IPR002121">
    <property type="entry name" value="HRDC_dom"/>
</dbReference>
<feature type="compositionally biased region" description="Polar residues" evidence="9">
    <location>
        <begin position="218"/>
        <end position="243"/>
    </location>
</feature>
<reference evidence="11" key="1">
    <citation type="submission" date="2022-07" db="EMBL/GenBank/DDBJ databases">
        <title>Phylogenomic reconstructions and comparative analyses of Kickxellomycotina fungi.</title>
        <authorList>
            <person name="Reynolds N.K."/>
            <person name="Stajich J.E."/>
            <person name="Barry K."/>
            <person name="Grigoriev I.V."/>
            <person name="Crous P."/>
            <person name="Smith M.E."/>
        </authorList>
    </citation>
    <scope>NUCLEOTIDE SEQUENCE</scope>
    <source>
        <strain evidence="11">NBRC 100468</strain>
    </source>
</reference>
<comment type="subcellular location">
    <subcellularLocation>
        <location evidence="1">Nucleus</location>
    </subcellularLocation>
</comment>
<accession>A0A9W8A004</accession>
<evidence type="ECO:0000256" key="1">
    <source>
        <dbReference type="ARBA" id="ARBA00004123"/>
    </source>
</evidence>
<dbReference type="Pfam" id="PF01612">
    <property type="entry name" value="DNA_pol_A_exo1"/>
    <property type="match status" value="1"/>
</dbReference>
<dbReference type="SUPFAM" id="SSF47819">
    <property type="entry name" value="HRDC-like"/>
    <property type="match status" value="1"/>
</dbReference>
<evidence type="ECO:0000313" key="12">
    <source>
        <dbReference type="Proteomes" id="UP001150538"/>
    </source>
</evidence>
<dbReference type="SMART" id="SM00474">
    <property type="entry name" value="35EXOc"/>
    <property type="match status" value="1"/>
</dbReference>
<dbReference type="PANTHER" id="PTHR12124">
    <property type="entry name" value="POLYMYOSITIS/SCLERODERMA AUTOANTIGEN-RELATED"/>
    <property type="match status" value="1"/>
</dbReference>
<dbReference type="InterPro" id="IPR036397">
    <property type="entry name" value="RNaseH_sf"/>
</dbReference>
<dbReference type="InterPro" id="IPR044876">
    <property type="entry name" value="HRDC_dom_sf"/>
</dbReference>
<keyword evidence="5" id="KW-0271">Exosome</keyword>
<dbReference type="AlphaFoldDB" id="A0A9W8A004"/>
<dbReference type="SUPFAM" id="SSF53098">
    <property type="entry name" value="Ribonuclease H-like"/>
    <property type="match status" value="1"/>
</dbReference>
<gene>
    <name evidence="11" type="primary">RRP6</name>
    <name evidence="11" type="ORF">H4219_003472</name>
</gene>
<dbReference type="GO" id="GO:0000166">
    <property type="term" value="F:nucleotide binding"/>
    <property type="evidence" value="ECO:0007669"/>
    <property type="project" value="InterPro"/>
</dbReference>
<feature type="region of interest" description="Disordered" evidence="9">
    <location>
        <begin position="215"/>
        <end position="245"/>
    </location>
</feature>
<dbReference type="InterPro" id="IPR010997">
    <property type="entry name" value="HRDC-like_sf"/>
</dbReference>
<dbReference type="Gene3D" id="1.10.150.80">
    <property type="entry name" value="HRDC domain"/>
    <property type="match status" value="1"/>
</dbReference>
<dbReference type="GO" id="GO:0071037">
    <property type="term" value="P:nuclear polyadenylation-dependent snRNA catabolic process"/>
    <property type="evidence" value="ECO:0007669"/>
    <property type="project" value="TreeGrafter"/>
</dbReference>
<evidence type="ECO:0000256" key="2">
    <source>
        <dbReference type="ARBA" id="ARBA00022552"/>
    </source>
</evidence>
<dbReference type="InterPro" id="IPR012588">
    <property type="entry name" value="Exosome-assoc_fac_Rrp6_N"/>
</dbReference>
<dbReference type="EMBL" id="JANBPU010000085">
    <property type="protein sequence ID" value="KAJ1916947.1"/>
    <property type="molecule type" value="Genomic_DNA"/>
</dbReference>
<dbReference type="Proteomes" id="UP001150538">
    <property type="component" value="Unassembled WGS sequence"/>
</dbReference>
<dbReference type="GO" id="GO:0071035">
    <property type="term" value="P:nuclear polyadenylation-dependent rRNA catabolic process"/>
    <property type="evidence" value="ECO:0007669"/>
    <property type="project" value="TreeGrafter"/>
</dbReference>
<dbReference type="GO" id="GO:0071039">
    <property type="term" value="P:nuclear polyadenylation-dependent CUT catabolic process"/>
    <property type="evidence" value="ECO:0007669"/>
    <property type="project" value="TreeGrafter"/>
</dbReference>
<dbReference type="InterPro" id="IPR002562">
    <property type="entry name" value="3'-5'_exonuclease_dom"/>
</dbReference>
<dbReference type="SMART" id="SM00341">
    <property type="entry name" value="HRDC"/>
    <property type="match status" value="1"/>
</dbReference>
<evidence type="ECO:0000256" key="4">
    <source>
        <dbReference type="ARBA" id="ARBA00022801"/>
    </source>
</evidence>
<feature type="compositionally biased region" description="Polar residues" evidence="9">
    <location>
        <begin position="849"/>
        <end position="858"/>
    </location>
</feature>
<evidence type="ECO:0000259" key="10">
    <source>
        <dbReference type="PROSITE" id="PS50967"/>
    </source>
</evidence>
<comment type="similarity">
    <text evidence="8">Belongs to the exosome component 10/RRP6 family.</text>
</comment>
<dbReference type="Pfam" id="PF08066">
    <property type="entry name" value="PMC2NT"/>
    <property type="match status" value="1"/>
</dbReference>
<feature type="region of interest" description="Disordered" evidence="9">
    <location>
        <begin position="774"/>
        <end position="918"/>
    </location>
</feature>
<dbReference type="Gene3D" id="3.30.420.10">
    <property type="entry name" value="Ribonuclease H-like superfamily/Ribonuclease H"/>
    <property type="match status" value="1"/>
</dbReference>
<name>A0A9W8A004_9FUNG</name>
<dbReference type="InterPro" id="IPR012337">
    <property type="entry name" value="RNaseH-like_sf"/>
</dbReference>
<evidence type="ECO:0000256" key="6">
    <source>
        <dbReference type="ARBA" id="ARBA00022839"/>
    </source>
</evidence>
<protein>
    <submittedName>
        <fullName evidence="11">Exosome nuclease subunit</fullName>
    </submittedName>
</protein>
<comment type="caution">
    <text evidence="11">The sequence shown here is derived from an EMBL/GenBank/DDBJ whole genome shotgun (WGS) entry which is preliminary data.</text>
</comment>
<dbReference type="PROSITE" id="PS50967">
    <property type="entry name" value="HRDC"/>
    <property type="match status" value="1"/>
</dbReference>
<dbReference type="InterPro" id="IPR045092">
    <property type="entry name" value="Rrp6-like"/>
</dbReference>
<feature type="compositionally biased region" description="Basic residues" evidence="9">
    <location>
        <begin position="818"/>
        <end position="832"/>
    </location>
</feature>
<keyword evidence="3" id="KW-0540">Nuclease</keyword>
<feature type="region of interest" description="Disordered" evidence="9">
    <location>
        <begin position="91"/>
        <end position="110"/>
    </location>
</feature>
<dbReference type="GO" id="GO:0071038">
    <property type="term" value="P:TRAMP-dependent tRNA surveillance pathway"/>
    <property type="evidence" value="ECO:0007669"/>
    <property type="project" value="TreeGrafter"/>
</dbReference>